<gene>
    <name evidence="3" type="ORF">NIT7321_03815</name>
</gene>
<proteinExistence type="predicted"/>
<name>A0A0H5D768_9RHOB</name>
<dbReference type="EMBL" id="CVRL01000046">
    <property type="protein sequence ID" value="CRL12931.1"/>
    <property type="molecule type" value="Genomic_DNA"/>
</dbReference>
<dbReference type="AlphaFoldDB" id="A0A0H5D768"/>
<dbReference type="Pfam" id="PF03372">
    <property type="entry name" value="Exo_endo_phos"/>
    <property type="match status" value="1"/>
</dbReference>
<keyword evidence="1" id="KW-0732">Signal</keyword>
<dbReference type="InterPro" id="IPR005135">
    <property type="entry name" value="Endo/exonuclease/phosphatase"/>
</dbReference>
<keyword evidence="3" id="KW-0378">Hydrolase</keyword>
<dbReference type="SUPFAM" id="SSF56219">
    <property type="entry name" value="DNase I-like"/>
    <property type="match status" value="1"/>
</dbReference>
<evidence type="ECO:0000256" key="1">
    <source>
        <dbReference type="SAM" id="SignalP"/>
    </source>
</evidence>
<keyword evidence="4" id="KW-1185">Reference proteome</keyword>
<feature type="domain" description="Endonuclease/exonuclease/phosphatase" evidence="2">
    <location>
        <begin position="34"/>
        <end position="333"/>
    </location>
</feature>
<dbReference type="Gene3D" id="3.60.10.10">
    <property type="entry name" value="Endonuclease/exonuclease/phosphatase"/>
    <property type="match status" value="1"/>
</dbReference>
<dbReference type="GO" id="GO:0016787">
    <property type="term" value="F:hydrolase activity"/>
    <property type="evidence" value="ECO:0007669"/>
    <property type="project" value="UniProtKB-KW"/>
</dbReference>
<evidence type="ECO:0000313" key="4">
    <source>
        <dbReference type="Proteomes" id="UP000043764"/>
    </source>
</evidence>
<evidence type="ECO:0000259" key="2">
    <source>
        <dbReference type="Pfam" id="PF03372"/>
    </source>
</evidence>
<dbReference type="STRING" id="481446.NIT7645_02159"/>
<dbReference type="InterPro" id="IPR036691">
    <property type="entry name" value="Endo/exonu/phosph_ase_sf"/>
</dbReference>
<accession>A0A0H5D768</accession>
<organism evidence="3 4">
    <name type="scientific">Phaeobacter italicus</name>
    <dbReference type="NCBI Taxonomy" id="481446"/>
    <lineage>
        <taxon>Bacteria</taxon>
        <taxon>Pseudomonadati</taxon>
        <taxon>Pseudomonadota</taxon>
        <taxon>Alphaproteobacteria</taxon>
        <taxon>Rhodobacterales</taxon>
        <taxon>Roseobacteraceae</taxon>
        <taxon>Phaeobacter</taxon>
    </lineage>
</organism>
<feature type="chain" id="PRO_5005218181" evidence="1">
    <location>
        <begin position="20"/>
        <end position="361"/>
    </location>
</feature>
<dbReference type="Proteomes" id="UP000043764">
    <property type="component" value="Unassembled WGS sequence"/>
</dbReference>
<protein>
    <submittedName>
        <fullName evidence="3">3-phytase (Myo-inositol-hexaphosphate 3-phosphohydrolase)</fullName>
    </submittedName>
</protein>
<sequence length="361" mass="39360">MRFWAALCTALLLPLAAPAETATIPQTDRVRIATFNTELSRKGPGLLLRDLLRQKDPQIAAVAETITAADPDILLLQGMDWDLNSATLNAFADLLAETIAPYPHRFAPRPNNGLATGLDMDGNGRLGEARDAQGYGRFTGQGGMALLSRHPIHSSQFRDLSALLWKDLQGAVLPVHPDGSPFPSAEAQDAQRLSSTGHWVVPIQLRDDVTLTLMAFQATTPLFDGEEDRNGLRNRDEIRLWQVLLDGDLGPVPTPPFVIAGGASLDPRRGAGHRDTIFRLLQDPRLQDPRPTDADGHVATVDWGRSGRMRVDYLVPSRAMNVLDAGLIWPAEIPAPDGDGDRLASRHALVWIELEIPSSTD</sequence>
<reference evidence="4" key="1">
    <citation type="submission" date="2015-05" db="EMBL/GenBank/DDBJ databases">
        <authorList>
            <person name="Rodrigo-Torres Lidia"/>
            <person name="Arahal R.David."/>
        </authorList>
    </citation>
    <scope>NUCLEOTIDE SEQUENCE [LARGE SCALE GENOMIC DNA]</scope>
    <source>
        <strain evidence="4">CECT 7321</strain>
    </source>
</reference>
<dbReference type="RefSeq" id="WP_050674416.1">
    <property type="nucleotide sequence ID" value="NZ_CVRL01000046.1"/>
</dbReference>
<evidence type="ECO:0000313" key="3">
    <source>
        <dbReference type="EMBL" id="CRL12931.1"/>
    </source>
</evidence>
<feature type="signal peptide" evidence="1">
    <location>
        <begin position="1"/>
        <end position="19"/>
    </location>
</feature>